<dbReference type="OrthoDB" id="419598at2759"/>
<dbReference type="PANTHER" id="PTHR47129:SF1">
    <property type="entry name" value="NMRA-LIKE DOMAIN-CONTAINING PROTEIN"/>
    <property type="match status" value="1"/>
</dbReference>
<accession>A0A6A6GVY2</accession>
<dbReference type="Gene3D" id="3.90.25.10">
    <property type="entry name" value="UDP-galactose 4-epimerase, domain 1"/>
    <property type="match status" value="1"/>
</dbReference>
<dbReference type="InterPro" id="IPR036291">
    <property type="entry name" value="NAD(P)-bd_dom_sf"/>
</dbReference>
<dbReference type="EMBL" id="ML991850">
    <property type="protein sequence ID" value="KAF2229944.1"/>
    <property type="molecule type" value="Genomic_DNA"/>
</dbReference>
<dbReference type="InterPro" id="IPR052718">
    <property type="entry name" value="NmrA-type_oxidoreductase"/>
</dbReference>
<dbReference type="Pfam" id="PF05368">
    <property type="entry name" value="NmrA"/>
    <property type="match status" value="1"/>
</dbReference>
<evidence type="ECO:0000313" key="3">
    <source>
        <dbReference type="Proteomes" id="UP000800092"/>
    </source>
</evidence>
<feature type="domain" description="NmrA-like" evidence="1">
    <location>
        <begin position="6"/>
        <end position="235"/>
    </location>
</feature>
<dbReference type="PANTHER" id="PTHR47129">
    <property type="entry name" value="QUINONE OXIDOREDUCTASE 2"/>
    <property type="match status" value="1"/>
</dbReference>
<protein>
    <submittedName>
        <fullName evidence="2">Putative NmrA-like family protein</fullName>
    </submittedName>
</protein>
<reference evidence="2" key="1">
    <citation type="journal article" date="2020" name="Stud. Mycol.">
        <title>101 Dothideomycetes genomes: a test case for predicting lifestyles and emergence of pathogens.</title>
        <authorList>
            <person name="Haridas S."/>
            <person name="Albert R."/>
            <person name="Binder M."/>
            <person name="Bloem J."/>
            <person name="Labutti K."/>
            <person name="Salamov A."/>
            <person name="Andreopoulos B."/>
            <person name="Baker S."/>
            <person name="Barry K."/>
            <person name="Bills G."/>
            <person name="Bluhm B."/>
            <person name="Cannon C."/>
            <person name="Castanera R."/>
            <person name="Culley D."/>
            <person name="Daum C."/>
            <person name="Ezra D."/>
            <person name="Gonzalez J."/>
            <person name="Henrissat B."/>
            <person name="Kuo A."/>
            <person name="Liang C."/>
            <person name="Lipzen A."/>
            <person name="Lutzoni F."/>
            <person name="Magnuson J."/>
            <person name="Mondo S."/>
            <person name="Nolan M."/>
            <person name="Ohm R."/>
            <person name="Pangilinan J."/>
            <person name="Park H.-J."/>
            <person name="Ramirez L."/>
            <person name="Alfaro M."/>
            <person name="Sun H."/>
            <person name="Tritt A."/>
            <person name="Yoshinaga Y."/>
            <person name="Zwiers L.-H."/>
            <person name="Turgeon B."/>
            <person name="Goodwin S."/>
            <person name="Spatafora J."/>
            <person name="Crous P."/>
            <person name="Grigoriev I."/>
        </authorList>
    </citation>
    <scope>NUCLEOTIDE SEQUENCE</scope>
    <source>
        <strain evidence="2">Tuck. ex Michener</strain>
    </source>
</reference>
<dbReference type="AlphaFoldDB" id="A0A6A6GVY2"/>
<dbReference type="CDD" id="cd05269">
    <property type="entry name" value="TMR_SDR_a"/>
    <property type="match status" value="1"/>
</dbReference>
<dbReference type="SUPFAM" id="SSF51735">
    <property type="entry name" value="NAD(P)-binding Rossmann-fold domains"/>
    <property type="match status" value="1"/>
</dbReference>
<name>A0A6A6GVY2_VIRVR</name>
<evidence type="ECO:0000313" key="2">
    <source>
        <dbReference type="EMBL" id="KAF2229944.1"/>
    </source>
</evidence>
<evidence type="ECO:0000259" key="1">
    <source>
        <dbReference type="Pfam" id="PF05368"/>
    </source>
</evidence>
<dbReference type="Gene3D" id="3.40.50.720">
    <property type="entry name" value="NAD(P)-binding Rossmann-like Domain"/>
    <property type="match status" value="1"/>
</dbReference>
<gene>
    <name evidence="2" type="ORF">EV356DRAFT_509887</name>
</gene>
<sequence length="311" mass="34361">MAPQYLITGVSGGLGRSLCNTLLEHVDHSSIAVSSSSESRAAEFIAKGVEFRHADYNDTTSLEKAFAGIKKLFFVSANEFNTEKRMLMHRNVVEVAKKVGVGHVYYSSLAFGGFKDTSIVDLQQAHLETEKLLKESGVTYTSVREGLYADAFPAYLSWYPTDPNQKLYLCADGPISYAGREELGEATAKLMIKGGHDNEIVLLTGPRAYTLSDVVGIVNEVTGRNVSIEFVDPVEYVNKSTELDKKEGKKPEGFYKAWVSLLEGLKHGEAGTVSPLMEELLGRTPKDGKELITGFLKENPNFTWHQNYFRG</sequence>
<keyword evidence="3" id="KW-1185">Reference proteome</keyword>
<dbReference type="Proteomes" id="UP000800092">
    <property type="component" value="Unassembled WGS sequence"/>
</dbReference>
<dbReference type="InterPro" id="IPR008030">
    <property type="entry name" value="NmrA-like"/>
</dbReference>
<proteinExistence type="predicted"/>
<organism evidence="2 3">
    <name type="scientific">Viridothelium virens</name>
    <name type="common">Speckled blister lichen</name>
    <name type="synonym">Trypethelium virens</name>
    <dbReference type="NCBI Taxonomy" id="1048519"/>
    <lineage>
        <taxon>Eukaryota</taxon>
        <taxon>Fungi</taxon>
        <taxon>Dikarya</taxon>
        <taxon>Ascomycota</taxon>
        <taxon>Pezizomycotina</taxon>
        <taxon>Dothideomycetes</taxon>
        <taxon>Dothideomycetes incertae sedis</taxon>
        <taxon>Trypetheliales</taxon>
        <taxon>Trypetheliaceae</taxon>
        <taxon>Viridothelium</taxon>
    </lineage>
</organism>